<name>A0A6S6T9C4_9BACT</name>
<evidence type="ECO:0000256" key="3">
    <source>
        <dbReference type="ARBA" id="ARBA00022553"/>
    </source>
</evidence>
<evidence type="ECO:0000256" key="5">
    <source>
        <dbReference type="PROSITE-ProRule" id="PRU00169"/>
    </source>
</evidence>
<evidence type="ECO:0000256" key="6">
    <source>
        <dbReference type="SAM" id="Phobius"/>
    </source>
</evidence>
<evidence type="ECO:0000256" key="2">
    <source>
        <dbReference type="ARBA" id="ARBA00012438"/>
    </source>
</evidence>
<keyword evidence="3 5" id="KW-0597">Phosphoprotein</keyword>
<dbReference type="InterPro" id="IPR001789">
    <property type="entry name" value="Sig_transdc_resp-reg_receiver"/>
</dbReference>
<evidence type="ECO:0000256" key="1">
    <source>
        <dbReference type="ARBA" id="ARBA00000085"/>
    </source>
</evidence>
<evidence type="ECO:0000313" key="9">
    <source>
        <dbReference type="EMBL" id="CAA6811743.1"/>
    </source>
</evidence>
<dbReference type="InterPro" id="IPR036890">
    <property type="entry name" value="HATPase_C_sf"/>
</dbReference>
<dbReference type="FunFam" id="3.30.565.10:FF:000010">
    <property type="entry name" value="Sensor histidine kinase RcsC"/>
    <property type="match status" value="1"/>
</dbReference>
<dbReference type="Pfam" id="PF00072">
    <property type="entry name" value="Response_reg"/>
    <property type="match status" value="1"/>
</dbReference>
<dbReference type="InterPro" id="IPR003594">
    <property type="entry name" value="HATPase_dom"/>
</dbReference>
<dbReference type="PANTHER" id="PTHR45339:SF1">
    <property type="entry name" value="HYBRID SIGNAL TRANSDUCTION HISTIDINE KINASE J"/>
    <property type="match status" value="1"/>
</dbReference>
<dbReference type="InterPro" id="IPR003661">
    <property type="entry name" value="HisK_dim/P_dom"/>
</dbReference>
<evidence type="ECO:0000259" key="7">
    <source>
        <dbReference type="PROSITE" id="PS50109"/>
    </source>
</evidence>
<keyword evidence="6" id="KW-1133">Transmembrane helix</keyword>
<dbReference type="PRINTS" id="PR00344">
    <property type="entry name" value="BCTRLSENSOR"/>
</dbReference>
<dbReference type="PROSITE" id="PS50109">
    <property type="entry name" value="HIS_KIN"/>
    <property type="match status" value="1"/>
</dbReference>
<evidence type="ECO:0000256" key="4">
    <source>
        <dbReference type="ARBA" id="ARBA00023012"/>
    </source>
</evidence>
<sequence length="985" mass="113228">MNIKKNKNITLILLILSIIIFSLFFVKTIISSKEDSQKEKTLSQISLIEKIDYIINQIEKEKIYSAVYLGKQKETTLNQVDSARKIVNHEIEETLMFLKKNSIFANQKHLFTKISNNLSAIRKEIDLHITQDILKDYDTKVISLLHENIEKHSQSFPPQYHNELETFNTLMAIKDNLNKESCFVAFILSDSKKMTPDELFVWDQFIKQDINPDFQKLSDKKMLEEIYATINPFHFSKIKNHERAEIFNHVQEGDYQLPIERWLNVSTSKIDKVNLVQNMLFIAIKSSLIKKISLIKEQTILLLLTSIFFFSLILMLLYLNYNIRKNSQYLTNTLIDIEKDLNEKQKLEIHEVIKKNDTLEIYKFLANAIKEPSKEKDNFLANMSHEIRTPLNGIIGFTNLLKEEGLEGTQIEFVNIIEESSHSLLHIVNDILDFTKVSSGKIELEDISFNIMEKFESTVDSYAIKANQKNIELGLFIDPNLPTEIIGDPTRISQVLLNLLSNAIKFTPDGGQVLISIKEIAQSAQHIDIEFKVKDSGIGIEEEKKSKIFDAFSQADADTNRKFGGTGLGLTISSKFVELMDGKLDIKSKLKQGSTFFFTLKLKRSISARPQVHAKYSNLEIGYIQETPLLRDEIDKNFETYIKHLGANFKTYTIAQIFESESIPNLLFIDERHIHQELLKRCLRLETQIILIANSNSKIHSNIPKNKILKIINKPINFSKSLQALELVSNVKSSKISTASKQQESFEEMKILVAEDNLINQKLMLNILKNLKANVNLASNGKEALQLRKDNWYDIILMDIEMPIMGGIVATKNILKYEKEDNKKHIPIIALTANNSEKDKKIYLDNGMDGYLEKPLQVKSLKTVLSKYFQKKDVKKNILLYKDTKVSGKIYAAILNNLGYKVDISYSEDEFKKQISNKEYAFALFDAKPLSNTNTQETQKKIVDLIKTYGAKPLAFTEDKHHIYYCTTINTTSNAQELEELLKHA</sequence>
<dbReference type="GO" id="GO:0000155">
    <property type="term" value="F:phosphorelay sensor kinase activity"/>
    <property type="evidence" value="ECO:0007669"/>
    <property type="project" value="InterPro"/>
</dbReference>
<dbReference type="InterPro" id="IPR011006">
    <property type="entry name" value="CheY-like_superfamily"/>
</dbReference>
<reference evidence="9" key="1">
    <citation type="submission" date="2020-01" db="EMBL/GenBank/DDBJ databases">
        <authorList>
            <person name="Meier V. D."/>
            <person name="Meier V D."/>
        </authorList>
    </citation>
    <scope>NUCLEOTIDE SEQUENCE</scope>
    <source>
        <strain evidence="9">HLG_WM_MAG_02</strain>
    </source>
</reference>
<proteinExistence type="predicted"/>
<dbReference type="Gene3D" id="1.10.287.130">
    <property type="match status" value="1"/>
</dbReference>
<dbReference type="CDD" id="cd16922">
    <property type="entry name" value="HATPase_EvgS-ArcB-TorS-like"/>
    <property type="match status" value="1"/>
</dbReference>
<gene>
    <name evidence="9" type="ORF">HELGO_WM15185</name>
</gene>
<dbReference type="Gene3D" id="3.40.50.2300">
    <property type="match status" value="1"/>
</dbReference>
<feature type="domain" description="Response regulatory" evidence="8">
    <location>
        <begin position="750"/>
        <end position="869"/>
    </location>
</feature>
<dbReference type="InterPro" id="IPR036097">
    <property type="entry name" value="HisK_dim/P_sf"/>
</dbReference>
<evidence type="ECO:0000259" key="8">
    <source>
        <dbReference type="PROSITE" id="PS50110"/>
    </source>
</evidence>
<dbReference type="Pfam" id="PF00512">
    <property type="entry name" value="HisKA"/>
    <property type="match status" value="1"/>
</dbReference>
<dbReference type="SUPFAM" id="SSF47384">
    <property type="entry name" value="Homodimeric domain of signal transducing histidine kinase"/>
    <property type="match status" value="1"/>
</dbReference>
<dbReference type="Pfam" id="PF08376">
    <property type="entry name" value="NIT"/>
    <property type="match status" value="1"/>
</dbReference>
<dbReference type="CDD" id="cd00082">
    <property type="entry name" value="HisKA"/>
    <property type="match status" value="1"/>
</dbReference>
<dbReference type="SMART" id="SM00387">
    <property type="entry name" value="HATPase_c"/>
    <property type="match status" value="1"/>
</dbReference>
<feature type="modified residue" description="4-aspartylphosphate" evidence="5">
    <location>
        <position position="799"/>
    </location>
</feature>
<accession>A0A6S6T9C4</accession>
<dbReference type="InterPro" id="IPR004358">
    <property type="entry name" value="Sig_transdc_His_kin-like_C"/>
</dbReference>
<comment type="catalytic activity">
    <reaction evidence="1">
        <text>ATP + protein L-histidine = ADP + protein N-phospho-L-histidine.</text>
        <dbReference type="EC" id="2.7.13.3"/>
    </reaction>
</comment>
<dbReference type="SMART" id="SM00448">
    <property type="entry name" value="REC"/>
    <property type="match status" value="1"/>
</dbReference>
<dbReference type="Pfam" id="PF02518">
    <property type="entry name" value="HATPase_c"/>
    <property type="match status" value="1"/>
</dbReference>
<feature type="transmembrane region" description="Helical" evidence="6">
    <location>
        <begin position="12"/>
        <end position="30"/>
    </location>
</feature>
<dbReference type="InterPro" id="IPR005467">
    <property type="entry name" value="His_kinase_dom"/>
</dbReference>
<dbReference type="CDD" id="cd17546">
    <property type="entry name" value="REC_hyHK_CKI1_RcsC-like"/>
    <property type="match status" value="1"/>
</dbReference>
<keyword evidence="6" id="KW-0472">Membrane</keyword>
<keyword evidence="4" id="KW-0902">Two-component regulatory system</keyword>
<feature type="transmembrane region" description="Helical" evidence="6">
    <location>
        <begin position="300"/>
        <end position="321"/>
    </location>
</feature>
<dbReference type="Gene3D" id="3.30.565.10">
    <property type="entry name" value="Histidine kinase-like ATPase, C-terminal domain"/>
    <property type="match status" value="1"/>
</dbReference>
<dbReference type="PANTHER" id="PTHR45339">
    <property type="entry name" value="HYBRID SIGNAL TRANSDUCTION HISTIDINE KINASE J"/>
    <property type="match status" value="1"/>
</dbReference>
<dbReference type="SMART" id="SM00388">
    <property type="entry name" value="HisKA"/>
    <property type="match status" value="1"/>
</dbReference>
<dbReference type="AlphaFoldDB" id="A0A6S6T9C4"/>
<dbReference type="SUPFAM" id="SSF55874">
    <property type="entry name" value="ATPase domain of HSP90 chaperone/DNA topoisomerase II/histidine kinase"/>
    <property type="match status" value="1"/>
</dbReference>
<dbReference type="EC" id="2.7.13.3" evidence="2"/>
<dbReference type="PROSITE" id="PS50110">
    <property type="entry name" value="RESPONSE_REGULATORY"/>
    <property type="match status" value="1"/>
</dbReference>
<keyword evidence="6" id="KW-0812">Transmembrane</keyword>
<protein>
    <recommendedName>
        <fullName evidence="2">histidine kinase</fullName>
        <ecNumber evidence="2">2.7.13.3</ecNumber>
    </recommendedName>
</protein>
<dbReference type="SUPFAM" id="SSF52172">
    <property type="entry name" value="CheY-like"/>
    <property type="match status" value="1"/>
</dbReference>
<dbReference type="EMBL" id="CACVAZ010000069">
    <property type="protein sequence ID" value="CAA6811743.1"/>
    <property type="molecule type" value="Genomic_DNA"/>
</dbReference>
<organism evidence="9">
    <name type="scientific">uncultured Sulfurovum sp</name>
    <dbReference type="NCBI Taxonomy" id="269237"/>
    <lineage>
        <taxon>Bacteria</taxon>
        <taxon>Pseudomonadati</taxon>
        <taxon>Campylobacterota</taxon>
        <taxon>Epsilonproteobacteria</taxon>
        <taxon>Campylobacterales</taxon>
        <taxon>Sulfurovaceae</taxon>
        <taxon>Sulfurovum</taxon>
        <taxon>environmental samples</taxon>
    </lineage>
</organism>
<dbReference type="InterPro" id="IPR013587">
    <property type="entry name" value="Nitrate/nitrite_sensing"/>
</dbReference>
<feature type="domain" description="Histidine kinase" evidence="7">
    <location>
        <begin position="382"/>
        <end position="604"/>
    </location>
</feature>